<proteinExistence type="predicted"/>
<dbReference type="AlphaFoldDB" id="A0A8T0IDY7"/>
<comment type="caution">
    <text evidence="2">The sequence shown here is derived from an EMBL/GenBank/DDBJ whole genome shotgun (WGS) entry which is preliminary data.</text>
</comment>
<protein>
    <submittedName>
        <fullName evidence="2">Uncharacterized protein</fullName>
    </submittedName>
</protein>
<dbReference type="EMBL" id="CM026424">
    <property type="protein sequence ID" value="KAG0580688.1"/>
    <property type="molecule type" value="Genomic_DNA"/>
</dbReference>
<evidence type="ECO:0000256" key="1">
    <source>
        <dbReference type="SAM" id="MobiDB-lite"/>
    </source>
</evidence>
<organism evidence="2 3">
    <name type="scientific">Ceratodon purpureus</name>
    <name type="common">Fire moss</name>
    <name type="synonym">Dicranum purpureum</name>
    <dbReference type="NCBI Taxonomy" id="3225"/>
    <lineage>
        <taxon>Eukaryota</taxon>
        <taxon>Viridiplantae</taxon>
        <taxon>Streptophyta</taxon>
        <taxon>Embryophyta</taxon>
        <taxon>Bryophyta</taxon>
        <taxon>Bryophytina</taxon>
        <taxon>Bryopsida</taxon>
        <taxon>Dicranidae</taxon>
        <taxon>Pseudoditrichales</taxon>
        <taxon>Ditrichaceae</taxon>
        <taxon>Ceratodon</taxon>
    </lineage>
</organism>
<evidence type="ECO:0000313" key="3">
    <source>
        <dbReference type="Proteomes" id="UP000822688"/>
    </source>
</evidence>
<name>A0A8T0IDY7_CERPU</name>
<feature type="region of interest" description="Disordered" evidence="1">
    <location>
        <begin position="1"/>
        <end position="20"/>
    </location>
</feature>
<accession>A0A8T0IDY7</accession>
<gene>
    <name evidence="2" type="ORF">KC19_4G191700</name>
</gene>
<reference evidence="2" key="1">
    <citation type="submission" date="2020-06" db="EMBL/GenBank/DDBJ databases">
        <title>WGS assembly of Ceratodon purpureus strain R40.</title>
        <authorList>
            <person name="Carey S.B."/>
            <person name="Jenkins J."/>
            <person name="Shu S."/>
            <person name="Lovell J.T."/>
            <person name="Sreedasyam A."/>
            <person name="Maumus F."/>
            <person name="Tiley G.P."/>
            <person name="Fernandez-Pozo N."/>
            <person name="Barry K."/>
            <person name="Chen C."/>
            <person name="Wang M."/>
            <person name="Lipzen A."/>
            <person name="Daum C."/>
            <person name="Saski C.A."/>
            <person name="Payton A.C."/>
            <person name="Mcbreen J.C."/>
            <person name="Conrad R.E."/>
            <person name="Kollar L.M."/>
            <person name="Olsson S."/>
            <person name="Huttunen S."/>
            <person name="Landis J.B."/>
            <person name="Wickett N.J."/>
            <person name="Johnson M.G."/>
            <person name="Rensing S.A."/>
            <person name="Grimwood J."/>
            <person name="Schmutz J."/>
            <person name="Mcdaniel S.F."/>
        </authorList>
    </citation>
    <scope>NUCLEOTIDE SEQUENCE</scope>
    <source>
        <strain evidence="2">R40</strain>
    </source>
</reference>
<evidence type="ECO:0000313" key="2">
    <source>
        <dbReference type="EMBL" id="KAG0580688.1"/>
    </source>
</evidence>
<keyword evidence="3" id="KW-1185">Reference proteome</keyword>
<dbReference type="Proteomes" id="UP000822688">
    <property type="component" value="Chromosome 4"/>
</dbReference>
<sequence>MPGVPQVPQVPPPADSAPRARRTFRVTFSDEQMARYRALGEEAERTTVTGHIAATTPPRYEVLKDWVTDTFPDAMRDWCMLSNGYFEMKFTSSHAKDRALAGSPYDLAGAHWVTLSPWIPHPNHPRPTTITA</sequence>